<evidence type="ECO:0000256" key="2">
    <source>
        <dbReference type="ARBA" id="ARBA00013064"/>
    </source>
</evidence>
<keyword evidence="7" id="KW-1185">Reference proteome</keyword>
<dbReference type="PANTHER" id="PTHR39181:SF1">
    <property type="entry name" value="TYROSINE-PROTEIN PHOSPHATASE YWQE"/>
    <property type="match status" value="1"/>
</dbReference>
<accession>C6PXX6</accession>
<gene>
    <name evidence="6" type="ORF">CcarbDRAFT_3643</name>
</gene>
<keyword evidence="3" id="KW-0378">Hydrolase</keyword>
<dbReference type="STRING" id="536227.Ccar_14255"/>
<dbReference type="OrthoDB" id="9788539at2"/>
<keyword evidence="4" id="KW-0904">Protein phosphatase</keyword>
<name>C6PXX6_9CLOT</name>
<protein>
    <recommendedName>
        <fullName evidence="2">protein-tyrosine-phosphatase</fullName>
        <ecNumber evidence="2">3.1.3.48</ecNumber>
    </recommendedName>
</protein>
<evidence type="ECO:0000256" key="1">
    <source>
        <dbReference type="ARBA" id="ARBA00005750"/>
    </source>
</evidence>
<evidence type="ECO:0000256" key="5">
    <source>
        <dbReference type="ARBA" id="ARBA00051722"/>
    </source>
</evidence>
<evidence type="ECO:0000313" key="6">
    <source>
        <dbReference type="EMBL" id="EET85914.1"/>
    </source>
</evidence>
<comment type="similarity">
    <text evidence="1">Belongs to the metallo-dependent hydrolases superfamily. CpsB/CapC family.</text>
</comment>
<dbReference type="KEGG" id="cck:Ccar_14255"/>
<evidence type="ECO:0000313" key="7">
    <source>
        <dbReference type="Proteomes" id="UP000004198"/>
    </source>
</evidence>
<proteinExistence type="inferred from homology"/>
<comment type="catalytic activity">
    <reaction evidence="5">
        <text>O-phospho-L-tyrosyl-[protein] + H2O = L-tyrosyl-[protein] + phosphate</text>
        <dbReference type="Rhea" id="RHEA:10684"/>
        <dbReference type="Rhea" id="RHEA-COMP:10136"/>
        <dbReference type="Rhea" id="RHEA-COMP:20101"/>
        <dbReference type="ChEBI" id="CHEBI:15377"/>
        <dbReference type="ChEBI" id="CHEBI:43474"/>
        <dbReference type="ChEBI" id="CHEBI:46858"/>
        <dbReference type="ChEBI" id="CHEBI:61978"/>
        <dbReference type="EC" id="3.1.3.48"/>
    </reaction>
</comment>
<dbReference type="EC" id="3.1.3.48" evidence="2"/>
<comment type="caution">
    <text evidence="6">The sequence shown here is derived from an EMBL/GenBank/DDBJ whole genome shotgun (WGS) entry which is preliminary data.</text>
</comment>
<dbReference type="eggNOG" id="COG4464">
    <property type="taxonomic scope" value="Bacteria"/>
</dbReference>
<reference evidence="6 7" key="1">
    <citation type="submission" date="2009-06" db="EMBL/GenBank/DDBJ databases">
        <title>The draft genome of Clostridium carboxidivorans P7.</title>
        <authorList>
            <consortium name="US DOE Joint Genome Institute (JGI-PGF)"/>
            <person name="Lucas S."/>
            <person name="Copeland A."/>
            <person name="Lapidus A."/>
            <person name="Glavina del Rio T."/>
            <person name="Tice H."/>
            <person name="Bruce D."/>
            <person name="Goodwin L."/>
            <person name="Pitluck S."/>
            <person name="Larimer F."/>
            <person name="Land M.L."/>
            <person name="Hauser L."/>
            <person name="Hemme C.L."/>
        </authorList>
    </citation>
    <scope>NUCLEOTIDE SEQUENCE [LARGE SCALE GENOMIC DNA]</scope>
    <source>
        <strain evidence="6 7">P7</strain>
    </source>
</reference>
<dbReference type="EMBL" id="ACVI01000071">
    <property type="protein sequence ID" value="EET85914.1"/>
    <property type="molecule type" value="Genomic_DNA"/>
</dbReference>
<dbReference type="PANTHER" id="PTHR39181">
    <property type="entry name" value="TYROSINE-PROTEIN PHOSPHATASE YWQE"/>
    <property type="match status" value="1"/>
</dbReference>
<dbReference type="PATRIC" id="fig|536227.13.peg.2988"/>
<evidence type="ECO:0000256" key="3">
    <source>
        <dbReference type="ARBA" id="ARBA00022801"/>
    </source>
</evidence>
<organism evidence="6 7">
    <name type="scientific">Clostridium carboxidivorans P7</name>
    <dbReference type="NCBI Taxonomy" id="536227"/>
    <lineage>
        <taxon>Bacteria</taxon>
        <taxon>Bacillati</taxon>
        <taxon>Bacillota</taxon>
        <taxon>Clostridia</taxon>
        <taxon>Eubacteriales</taxon>
        <taxon>Clostridiaceae</taxon>
        <taxon>Clostridium</taxon>
    </lineage>
</organism>
<dbReference type="InterPro" id="IPR016667">
    <property type="entry name" value="Caps_polysacc_synth_CpsB/CapC"/>
</dbReference>
<dbReference type="GO" id="GO:0004725">
    <property type="term" value="F:protein tyrosine phosphatase activity"/>
    <property type="evidence" value="ECO:0007669"/>
    <property type="project" value="UniProtKB-EC"/>
</dbReference>
<dbReference type="Pfam" id="PF19567">
    <property type="entry name" value="CpsB_CapC"/>
    <property type="match status" value="1"/>
</dbReference>
<dbReference type="Proteomes" id="UP000004198">
    <property type="component" value="Unassembled WGS sequence"/>
</dbReference>
<dbReference type="Gene3D" id="3.20.20.140">
    <property type="entry name" value="Metal-dependent hydrolases"/>
    <property type="match status" value="1"/>
</dbReference>
<evidence type="ECO:0000256" key="4">
    <source>
        <dbReference type="ARBA" id="ARBA00022912"/>
    </source>
</evidence>
<dbReference type="AlphaFoldDB" id="C6PXX6"/>
<sequence length="114" mass="13252">MVESTKVEAIKNKIEMGIVPRQEIFVDKYAVELYKQGIIRGINDTKYILLELPMDYLDSKILDIIYELRLLDLNPIIAHPERYTFIIVDILKINDFIDEDCLFQINAGSIDGLF</sequence>
<dbReference type="GO" id="GO:0030145">
    <property type="term" value="F:manganese ion binding"/>
    <property type="evidence" value="ECO:0007669"/>
    <property type="project" value="InterPro"/>
</dbReference>